<dbReference type="FunFam" id="1.20.1250.20:FF:000012">
    <property type="entry name" value="Nucleoside permease NupG"/>
    <property type="match status" value="1"/>
</dbReference>
<feature type="transmembrane region" description="Helical" evidence="7">
    <location>
        <begin position="425"/>
        <end position="444"/>
    </location>
</feature>
<dbReference type="GO" id="GO:0015212">
    <property type="term" value="F:cytidine transmembrane transporter activity"/>
    <property type="evidence" value="ECO:0007669"/>
    <property type="project" value="TreeGrafter"/>
</dbReference>
<feature type="transmembrane region" description="Helical" evidence="7">
    <location>
        <begin position="133"/>
        <end position="150"/>
    </location>
</feature>
<evidence type="ECO:0000256" key="2">
    <source>
        <dbReference type="ARBA" id="ARBA00022448"/>
    </source>
</evidence>
<dbReference type="PANTHER" id="PTHR23522:SF4">
    <property type="entry name" value="NUCLEOSIDE PERMEASE NUPG-RELATED"/>
    <property type="match status" value="1"/>
</dbReference>
<feature type="transmembrane region" description="Helical" evidence="7">
    <location>
        <begin position="94"/>
        <end position="112"/>
    </location>
</feature>
<dbReference type="CDD" id="cd06177">
    <property type="entry name" value="MFS_NHS"/>
    <property type="match status" value="1"/>
</dbReference>
<dbReference type="Pfam" id="PF03825">
    <property type="entry name" value="Nuc_H_symport"/>
    <property type="match status" value="1"/>
</dbReference>
<evidence type="ECO:0000313" key="9">
    <source>
        <dbReference type="EMBL" id="TFB28446.1"/>
    </source>
</evidence>
<evidence type="ECO:0000256" key="3">
    <source>
        <dbReference type="ARBA" id="ARBA00022475"/>
    </source>
</evidence>
<dbReference type="AlphaFoldDB" id="A0A497XLC3"/>
<feature type="transmembrane region" description="Helical" evidence="7">
    <location>
        <begin position="348"/>
        <end position="369"/>
    </location>
</feature>
<keyword evidence="3" id="KW-1003">Cell membrane</keyword>
<dbReference type="NCBIfam" id="TIGR00889">
    <property type="entry name" value="2A0110"/>
    <property type="match status" value="1"/>
</dbReference>
<evidence type="ECO:0000313" key="10">
    <source>
        <dbReference type="Proteomes" id="UP000273898"/>
    </source>
</evidence>
<comment type="caution">
    <text evidence="8">The sequence shown here is derived from an EMBL/GenBank/DDBJ whole genome shotgun (WGS) entry which is preliminary data.</text>
</comment>
<organism evidence="8 10">
    <name type="scientific">Pedobacter alluvionis</name>
    <dbReference type="NCBI Taxonomy" id="475253"/>
    <lineage>
        <taxon>Bacteria</taxon>
        <taxon>Pseudomonadati</taxon>
        <taxon>Bacteroidota</taxon>
        <taxon>Sphingobacteriia</taxon>
        <taxon>Sphingobacteriales</taxon>
        <taxon>Sphingobacteriaceae</taxon>
        <taxon>Pedobacter</taxon>
    </lineage>
</organism>
<dbReference type="GO" id="GO:0015213">
    <property type="term" value="F:uridine transmembrane transporter activity"/>
    <property type="evidence" value="ECO:0007669"/>
    <property type="project" value="TreeGrafter"/>
</dbReference>
<sequence>MNVKFRLTIMSFMQFFVWAAWLITIANYWFGTKQWDGADFGIIFSTMGIASLFMPTLTGILADKWINAEKLYAILHLLYAATMFYLPQVNDPHTFFWVILVAMCFYMPTIALSNSISYTTLKNGNFDVIKDFPPIRVWGTIGFIAAMWITNLTGNKASANQFYIAGISALLLGVYSFTLPACKPLNLISDKKTFTQKLGLESFKLFTDYKMALFFIFSMFLGAALQLTNAYGDVFLDEFKLFPVFAESFVIKYSTIILSISQISETLFILAIPFFLKRFGIKWVIAIAMFAWVLRFGLFAYGDPSTNLWMIITSCIVYGMAFDFFNISGSLFVETSTAPKIRSSAQGLFMMMTNGFGAVFGSLVSGWMISRFFTTYYHTIGSLSKYVKSEEDNVHLLKFLKNKGIDVLPNGDLSRALDVKDWHNIWLTFTIYVLVIAVVFVVIFKHKHTRAEVEAINHL</sequence>
<dbReference type="Proteomes" id="UP000297429">
    <property type="component" value="Unassembled WGS sequence"/>
</dbReference>
<feature type="transmembrane region" description="Helical" evidence="7">
    <location>
        <begin position="212"/>
        <end position="231"/>
    </location>
</feature>
<dbReference type="RefSeq" id="WP_121287881.1">
    <property type="nucleotide sequence ID" value="NZ_RCCK01000016.1"/>
</dbReference>
<dbReference type="Proteomes" id="UP000273898">
    <property type="component" value="Unassembled WGS sequence"/>
</dbReference>
<comment type="subcellular location">
    <subcellularLocation>
        <location evidence="1">Cell membrane</location>
        <topology evidence="1">Multi-pass membrane protein</topology>
    </subcellularLocation>
</comment>
<dbReference type="GO" id="GO:0005886">
    <property type="term" value="C:plasma membrane"/>
    <property type="evidence" value="ECO:0007669"/>
    <property type="project" value="UniProtKB-SubCell"/>
</dbReference>
<dbReference type="EMBL" id="RCCK01000016">
    <property type="protein sequence ID" value="RLJ69480.1"/>
    <property type="molecule type" value="Genomic_DNA"/>
</dbReference>
<keyword evidence="2" id="KW-0813">Transport</keyword>
<feature type="transmembrane region" description="Helical" evidence="7">
    <location>
        <begin position="251"/>
        <end position="276"/>
    </location>
</feature>
<dbReference type="InterPro" id="IPR036259">
    <property type="entry name" value="MFS_trans_sf"/>
</dbReference>
<keyword evidence="4 7" id="KW-0812">Transmembrane</keyword>
<dbReference type="InterPro" id="IPR004740">
    <property type="entry name" value="Nuc_H_symport"/>
</dbReference>
<evidence type="ECO:0000256" key="7">
    <source>
        <dbReference type="SAM" id="Phobius"/>
    </source>
</evidence>
<protein>
    <submittedName>
        <fullName evidence="8 9">MFS transporter</fullName>
    </submittedName>
</protein>
<evidence type="ECO:0000313" key="8">
    <source>
        <dbReference type="EMBL" id="RLJ69480.1"/>
    </source>
</evidence>
<feature type="transmembrane region" description="Helical" evidence="7">
    <location>
        <begin position="162"/>
        <end position="182"/>
    </location>
</feature>
<reference evidence="9 11" key="2">
    <citation type="submission" date="2019-03" db="EMBL/GenBank/DDBJ databases">
        <authorList>
            <person name="He R.-H."/>
        </authorList>
    </citation>
    <scope>NUCLEOTIDE SEQUENCE [LARGE SCALE GENOMIC DNA]</scope>
    <source>
        <strain evidence="9 11">DSM 19624</strain>
    </source>
</reference>
<accession>A0A497XLC3</accession>
<evidence type="ECO:0000256" key="6">
    <source>
        <dbReference type="ARBA" id="ARBA00023136"/>
    </source>
</evidence>
<evidence type="ECO:0000256" key="4">
    <source>
        <dbReference type="ARBA" id="ARBA00022692"/>
    </source>
</evidence>
<evidence type="ECO:0000256" key="1">
    <source>
        <dbReference type="ARBA" id="ARBA00004651"/>
    </source>
</evidence>
<gene>
    <name evidence="8" type="ORF">BCL90_5074</name>
    <name evidence="9" type="ORF">E3V97_23510</name>
</gene>
<feature type="transmembrane region" description="Helical" evidence="7">
    <location>
        <begin position="12"/>
        <end position="30"/>
    </location>
</feature>
<keyword evidence="5 7" id="KW-1133">Transmembrane helix</keyword>
<feature type="transmembrane region" description="Helical" evidence="7">
    <location>
        <begin position="71"/>
        <end position="88"/>
    </location>
</feature>
<feature type="transmembrane region" description="Helical" evidence="7">
    <location>
        <begin position="42"/>
        <end position="62"/>
    </location>
</feature>
<keyword evidence="11" id="KW-1185">Reference proteome</keyword>
<feature type="transmembrane region" description="Helical" evidence="7">
    <location>
        <begin position="308"/>
        <end position="327"/>
    </location>
</feature>
<dbReference type="SUPFAM" id="SSF103473">
    <property type="entry name" value="MFS general substrate transporter"/>
    <property type="match status" value="2"/>
</dbReference>
<evidence type="ECO:0000313" key="11">
    <source>
        <dbReference type="Proteomes" id="UP000297429"/>
    </source>
</evidence>
<evidence type="ECO:0000256" key="5">
    <source>
        <dbReference type="ARBA" id="ARBA00022989"/>
    </source>
</evidence>
<dbReference type="EMBL" id="SOPX01000006">
    <property type="protein sequence ID" value="TFB28446.1"/>
    <property type="molecule type" value="Genomic_DNA"/>
</dbReference>
<dbReference type="Gene3D" id="1.20.1250.20">
    <property type="entry name" value="MFS general substrate transporter like domains"/>
    <property type="match status" value="2"/>
</dbReference>
<name>A0A497XLC3_9SPHI</name>
<dbReference type="PANTHER" id="PTHR23522">
    <property type="entry name" value="BLL5896 PROTEIN"/>
    <property type="match status" value="1"/>
</dbReference>
<reference evidence="8 10" key="1">
    <citation type="submission" date="2018-10" db="EMBL/GenBank/DDBJ databases">
        <title>Genomic Encyclopedia of Archaeal and Bacterial Type Strains, Phase II (KMG-II): from individual species to whole genera.</title>
        <authorList>
            <person name="Goeker M."/>
        </authorList>
    </citation>
    <scope>NUCLEOTIDE SEQUENCE [LARGE SCALE GENOMIC DNA]</scope>
    <source>
        <strain evidence="8 10">DSM 19624</strain>
    </source>
</reference>
<feature type="transmembrane region" description="Helical" evidence="7">
    <location>
        <begin position="283"/>
        <end position="302"/>
    </location>
</feature>
<proteinExistence type="predicted"/>
<dbReference type="OrthoDB" id="9783013at2"/>
<keyword evidence="6 7" id="KW-0472">Membrane</keyword>